<proteinExistence type="predicted"/>
<comment type="caution">
    <text evidence="1">The sequence shown here is derived from an EMBL/GenBank/DDBJ whole genome shotgun (WGS) entry which is preliminary data.</text>
</comment>
<gene>
    <name evidence="1" type="ORF">BV25DRAFT_1922005</name>
</gene>
<organism evidence="1 2">
    <name type="scientific">Artomyces pyxidatus</name>
    <dbReference type="NCBI Taxonomy" id="48021"/>
    <lineage>
        <taxon>Eukaryota</taxon>
        <taxon>Fungi</taxon>
        <taxon>Dikarya</taxon>
        <taxon>Basidiomycota</taxon>
        <taxon>Agaricomycotina</taxon>
        <taxon>Agaricomycetes</taxon>
        <taxon>Russulales</taxon>
        <taxon>Auriscalpiaceae</taxon>
        <taxon>Artomyces</taxon>
    </lineage>
</organism>
<accession>A0ACB8SHL5</accession>
<keyword evidence="2" id="KW-1185">Reference proteome</keyword>
<reference evidence="1" key="2">
    <citation type="journal article" date="2022" name="New Phytol.">
        <title>Evolutionary transition to the ectomycorrhizal habit in the genomes of a hyperdiverse lineage of mushroom-forming fungi.</title>
        <authorList>
            <person name="Looney B."/>
            <person name="Miyauchi S."/>
            <person name="Morin E."/>
            <person name="Drula E."/>
            <person name="Courty P.E."/>
            <person name="Kohler A."/>
            <person name="Kuo A."/>
            <person name="LaButti K."/>
            <person name="Pangilinan J."/>
            <person name="Lipzen A."/>
            <person name="Riley R."/>
            <person name="Andreopoulos W."/>
            <person name="He G."/>
            <person name="Johnson J."/>
            <person name="Nolan M."/>
            <person name="Tritt A."/>
            <person name="Barry K.W."/>
            <person name="Grigoriev I.V."/>
            <person name="Nagy L.G."/>
            <person name="Hibbett D."/>
            <person name="Henrissat B."/>
            <person name="Matheny P.B."/>
            <person name="Labbe J."/>
            <person name="Martin F.M."/>
        </authorList>
    </citation>
    <scope>NUCLEOTIDE SEQUENCE</scope>
    <source>
        <strain evidence="1">HHB10654</strain>
    </source>
</reference>
<evidence type="ECO:0000313" key="1">
    <source>
        <dbReference type="EMBL" id="KAI0055206.1"/>
    </source>
</evidence>
<dbReference type="EMBL" id="MU277304">
    <property type="protein sequence ID" value="KAI0055206.1"/>
    <property type="molecule type" value="Genomic_DNA"/>
</dbReference>
<reference evidence="1" key="1">
    <citation type="submission" date="2021-03" db="EMBL/GenBank/DDBJ databases">
        <authorList>
            <consortium name="DOE Joint Genome Institute"/>
            <person name="Ahrendt S."/>
            <person name="Looney B.P."/>
            <person name="Miyauchi S."/>
            <person name="Morin E."/>
            <person name="Drula E."/>
            <person name="Courty P.E."/>
            <person name="Chicoki N."/>
            <person name="Fauchery L."/>
            <person name="Kohler A."/>
            <person name="Kuo A."/>
            <person name="Labutti K."/>
            <person name="Pangilinan J."/>
            <person name="Lipzen A."/>
            <person name="Riley R."/>
            <person name="Andreopoulos W."/>
            <person name="He G."/>
            <person name="Johnson J."/>
            <person name="Barry K.W."/>
            <person name="Grigoriev I.V."/>
            <person name="Nagy L."/>
            <person name="Hibbett D."/>
            <person name="Henrissat B."/>
            <person name="Matheny P.B."/>
            <person name="Labbe J."/>
            <person name="Martin F."/>
        </authorList>
    </citation>
    <scope>NUCLEOTIDE SEQUENCE</scope>
    <source>
        <strain evidence="1">HHB10654</strain>
    </source>
</reference>
<dbReference type="Proteomes" id="UP000814140">
    <property type="component" value="Unassembled WGS sequence"/>
</dbReference>
<evidence type="ECO:0000313" key="2">
    <source>
        <dbReference type="Proteomes" id="UP000814140"/>
    </source>
</evidence>
<name>A0ACB8SHL5_9AGAM</name>
<sequence length="246" mass="26545">MRRWADSPLKTWCDAKPIIRTKLPYREFLKNAETLDDRLALLQDHARQHGEEFDDSAFNPSMSTPPPSANGAQLPAGARGVDAPAAKFRGLPHGALSGSKGRAAHLRALNSGKRVLKHQADSASRKPSRQVHREAFVARHASPPLIIADDYDAAVFAVTKPGYTLKRVVNLADAPANSVELDEDGFSYFKWDGRTSYLIIEAEDRIIAALVSTPDESKPRAVARLDGPRRVASGGAAGLHGAAGDP</sequence>
<protein>
    <submittedName>
        <fullName evidence="1">Uncharacterized protein</fullName>
    </submittedName>
</protein>